<evidence type="ECO:0000259" key="4">
    <source>
        <dbReference type="Pfam" id="PF04825"/>
    </source>
</evidence>
<dbReference type="EMBL" id="KB445791">
    <property type="protein sequence ID" value="EMD42099.1"/>
    <property type="molecule type" value="Genomic_DNA"/>
</dbReference>
<protein>
    <recommendedName>
        <fullName evidence="4">Rad21/Rec8-like protein N-terminal domain-containing protein</fullName>
    </recommendedName>
</protein>
<name>M2PYW9_CERS8</name>
<feature type="region of interest" description="Disordered" evidence="3">
    <location>
        <begin position="320"/>
        <end position="340"/>
    </location>
</feature>
<proteinExistence type="predicted"/>
<dbReference type="HOGENOM" id="CLU_013328_0_0_1"/>
<dbReference type="InterPro" id="IPR006910">
    <property type="entry name" value="Rad21_Rec8_N"/>
</dbReference>
<feature type="domain" description="Rad21/Rec8-like protein N-terminal" evidence="4">
    <location>
        <begin position="1"/>
        <end position="96"/>
    </location>
</feature>
<dbReference type="STRING" id="914234.M2PYW9"/>
<evidence type="ECO:0000256" key="3">
    <source>
        <dbReference type="SAM" id="MobiDB-lite"/>
    </source>
</evidence>
<feature type="compositionally biased region" description="Basic and acidic residues" evidence="3">
    <location>
        <begin position="447"/>
        <end position="462"/>
    </location>
</feature>
<evidence type="ECO:0000313" key="5">
    <source>
        <dbReference type="EMBL" id="EMD42099.1"/>
    </source>
</evidence>
<dbReference type="Proteomes" id="UP000016930">
    <property type="component" value="Unassembled WGS sequence"/>
</dbReference>
<dbReference type="PANTHER" id="PTHR12585:SF72">
    <property type="entry name" value="MEIOTIC RECOMBINATION PROTEIN REC8"/>
    <property type="match status" value="1"/>
</dbReference>
<dbReference type="GO" id="GO:1990414">
    <property type="term" value="P:replication-born double-strand break repair via sister chromatid exchange"/>
    <property type="evidence" value="ECO:0007669"/>
    <property type="project" value="TreeGrafter"/>
</dbReference>
<dbReference type="Pfam" id="PF04825">
    <property type="entry name" value="Rad21_Rec8_N"/>
    <property type="match status" value="1"/>
</dbReference>
<organism evidence="5 6">
    <name type="scientific">Ceriporiopsis subvermispora (strain B)</name>
    <name type="common">White-rot fungus</name>
    <name type="synonym">Gelatoporia subvermispora</name>
    <dbReference type="NCBI Taxonomy" id="914234"/>
    <lineage>
        <taxon>Eukaryota</taxon>
        <taxon>Fungi</taxon>
        <taxon>Dikarya</taxon>
        <taxon>Basidiomycota</taxon>
        <taxon>Agaricomycotina</taxon>
        <taxon>Agaricomycetes</taxon>
        <taxon>Polyporales</taxon>
        <taxon>Gelatoporiaceae</taxon>
        <taxon>Gelatoporia</taxon>
    </lineage>
</organism>
<dbReference type="GO" id="GO:0007062">
    <property type="term" value="P:sister chromatid cohesion"/>
    <property type="evidence" value="ECO:0007669"/>
    <property type="project" value="InterPro"/>
</dbReference>
<feature type="region of interest" description="Disordered" evidence="3">
    <location>
        <begin position="145"/>
        <end position="166"/>
    </location>
</feature>
<dbReference type="GO" id="GO:0008278">
    <property type="term" value="C:cohesin complex"/>
    <property type="evidence" value="ECO:0007669"/>
    <property type="project" value="InterPro"/>
</dbReference>
<dbReference type="GO" id="GO:0005634">
    <property type="term" value="C:nucleus"/>
    <property type="evidence" value="ECO:0007669"/>
    <property type="project" value="UniProtKB-SubCell"/>
</dbReference>
<evidence type="ECO:0000256" key="1">
    <source>
        <dbReference type="ARBA" id="ARBA00004123"/>
    </source>
</evidence>
<dbReference type="GO" id="GO:0003682">
    <property type="term" value="F:chromatin binding"/>
    <property type="evidence" value="ECO:0007669"/>
    <property type="project" value="TreeGrafter"/>
</dbReference>
<keyword evidence="2" id="KW-0539">Nucleus</keyword>
<feature type="region of interest" description="Disordered" evidence="3">
    <location>
        <begin position="445"/>
        <end position="478"/>
    </location>
</feature>
<evidence type="ECO:0000256" key="2">
    <source>
        <dbReference type="ARBA" id="ARBA00023242"/>
    </source>
</evidence>
<sequence length="653" mass="71053">MFFSPELLERRDSGFGLLWLAATLGAKSSFKKLPKRSVLTADISQLCDLIAEPSEPLALRLSSNLMIGAARQQEIFYTDVTTCFNALKKAVQEFNTMSKDAAELQMGQPTLRPDALTIAVDPGTAFAMDFDALFVVNISARQDESDDEFDPKTRKAKKKGKGRDKLSSMIEDPRMNQYTLDEHHDLLLSGPFEAPLSATGFGGAGPSSSQFDGGFGFDDNLFDHAAIDLGDIGDELAKELGEGWVLSPADSAPAENLFNFGGDDGGIGAEPPSDVPIMFGYEGLGQDFPLHEDPGIRSPPPASIVVPLAPFSPIRDANGNVLPVEDQGDTEKPPGQKKAKRVRLLLDARTELTDEELKMARANYVEGQDSLRRELIQKKYEKDSGNLLEEMIWGVPQGIQAPVLVDFWLENFRLHVEARSGTLHMETHGQPPSKRRKIGAFDAQVPGDEHESRLRSSEEPGQARHASRPPSAIGHNFDFEIGRPGEAISGSQRSAFFPWDNAGASSSVYGGAFELGRSSSARKSLSKADIRMRGNSIGSRRESPLHTRGVADSPAGFGFGQPHLSADEFEFEVPEASAEVNESQMSEGLLTLERHSFNFLEYAKMQLRSLPGSTSTLSLDDVAPKATSTKRVAASAFYHCLGECQVNLGTTCR</sequence>
<keyword evidence="6" id="KW-1185">Reference proteome</keyword>
<gene>
    <name evidence="5" type="ORF">CERSUDRAFT_62055</name>
</gene>
<dbReference type="InterPro" id="IPR039781">
    <property type="entry name" value="Rad21/Rec8-like"/>
</dbReference>
<evidence type="ECO:0000313" key="6">
    <source>
        <dbReference type="Proteomes" id="UP000016930"/>
    </source>
</evidence>
<accession>M2PYW9</accession>
<comment type="subcellular location">
    <subcellularLocation>
        <location evidence="1">Nucleus</location>
    </subcellularLocation>
</comment>
<dbReference type="AlphaFoldDB" id="M2PYW9"/>
<dbReference type="OrthoDB" id="10071381at2759"/>
<reference evidence="5 6" key="1">
    <citation type="journal article" date="2012" name="Proc. Natl. Acad. Sci. U.S.A.">
        <title>Comparative genomics of Ceriporiopsis subvermispora and Phanerochaete chrysosporium provide insight into selective ligninolysis.</title>
        <authorList>
            <person name="Fernandez-Fueyo E."/>
            <person name="Ruiz-Duenas F.J."/>
            <person name="Ferreira P."/>
            <person name="Floudas D."/>
            <person name="Hibbett D.S."/>
            <person name="Canessa P."/>
            <person name="Larrondo L.F."/>
            <person name="James T.Y."/>
            <person name="Seelenfreund D."/>
            <person name="Lobos S."/>
            <person name="Polanco R."/>
            <person name="Tello M."/>
            <person name="Honda Y."/>
            <person name="Watanabe T."/>
            <person name="Watanabe T."/>
            <person name="Ryu J.S."/>
            <person name="Kubicek C.P."/>
            <person name="Schmoll M."/>
            <person name="Gaskell J."/>
            <person name="Hammel K.E."/>
            <person name="St John F.J."/>
            <person name="Vanden Wymelenberg A."/>
            <person name="Sabat G."/>
            <person name="Splinter BonDurant S."/>
            <person name="Syed K."/>
            <person name="Yadav J.S."/>
            <person name="Doddapaneni H."/>
            <person name="Subramanian V."/>
            <person name="Lavin J.L."/>
            <person name="Oguiza J.A."/>
            <person name="Perez G."/>
            <person name="Pisabarro A.G."/>
            <person name="Ramirez L."/>
            <person name="Santoyo F."/>
            <person name="Master E."/>
            <person name="Coutinho P.M."/>
            <person name="Henrissat B."/>
            <person name="Lombard V."/>
            <person name="Magnuson J.K."/>
            <person name="Kuees U."/>
            <person name="Hori C."/>
            <person name="Igarashi K."/>
            <person name="Samejima M."/>
            <person name="Held B.W."/>
            <person name="Barry K.W."/>
            <person name="LaButti K.M."/>
            <person name="Lapidus A."/>
            <person name="Lindquist E.A."/>
            <person name="Lucas S.M."/>
            <person name="Riley R."/>
            <person name="Salamov A.A."/>
            <person name="Hoffmeister D."/>
            <person name="Schwenk D."/>
            <person name="Hadar Y."/>
            <person name="Yarden O."/>
            <person name="de Vries R.P."/>
            <person name="Wiebenga A."/>
            <person name="Stenlid J."/>
            <person name="Eastwood D."/>
            <person name="Grigoriev I.V."/>
            <person name="Berka R.M."/>
            <person name="Blanchette R.A."/>
            <person name="Kersten P."/>
            <person name="Martinez A.T."/>
            <person name="Vicuna R."/>
            <person name="Cullen D."/>
        </authorList>
    </citation>
    <scope>NUCLEOTIDE SEQUENCE [LARGE SCALE GENOMIC DNA]</scope>
    <source>
        <strain evidence="5 6">B</strain>
    </source>
</reference>
<dbReference type="PANTHER" id="PTHR12585">
    <property type="entry name" value="SCC1 / RAD21 FAMILY MEMBER"/>
    <property type="match status" value="1"/>
</dbReference>